<comment type="subcellular location">
    <subcellularLocation>
        <location evidence="3">Mitochondrion matrix</location>
    </subcellularLocation>
</comment>
<comment type="function">
    <text evidence="3">Plays an essential role in the assembly of succinate dehydrogenase (SDH), an enzyme complex (also referred to as respiratory complex II) that is a component of both the tricarboxylic acid (TCA) cycle and the mitochondrial electron transport chain, and which couples the oxidation of succinate to fumarate with the reduction of ubiquinone (coenzyme Q) to ubiquinol. Required for flavinylation (covalent attachment of FAD) of the flavoprotein subunit of the SDH catalytic dimer.</text>
</comment>
<dbReference type="InterPro" id="IPR036714">
    <property type="entry name" value="SDH_sf"/>
</dbReference>
<keyword evidence="2 3" id="KW-0143">Chaperone</keyword>
<evidence type="ECO:0000313" key="4">
    <source>
        <dbReference type="EMBL" id="KAK6637608.1"/>
    </source>
</evidence>
<dbReference type="SUPFAM" id="SSF109910">
    <property type="entry name" value="YgfY-like"/>
    <property type="match status" value="1"/>
</dbReference>
<evidence type="ECO:0000313" key="5">
    <source>
        <dbReference type="Proteomes" id="UP001359485"/>
    </source>
</evidence>
<proteinExistence type="inferred from homology"/>
<gene>
    <name evidence="4" type="ORF">RUM44_008030</name>
</gene>
<organism evidence="4 5">
    <name type="scientific">Polyplax serrata</name>
    <name type="common">Common mouse louse</name>
    <dbReference type="NCBI Taxonomy" id="468196"/>
    <lineage>
        <taxon>Eukaryota</taxon>
        <taxon>Metazoa</taxon>
        <taxon>Ecdysozoa</taxon>
        <taxon>Arthropoda</taxon>
        <taxon>Hexapoda</taxon>
        <taxon>Insecta</taxon>
        <taxon>Pterygota</taxon>
        <taxon>Neoptera</taxon>
        <taxon>Paraneoptera</taxon>
        <taxon>Psocodea</taxon>
        <taxon>Troctomorpha</taxon>
        <taxon>Phthiraptera</taxon>
        <taxon>Anoplura</taxon>
        <taxon>Polyplacidae</taxon>
        <taxon>Polyplax</taxon>
    </lineage>
</organism>
<dbReference type="Gene3D" id="1.10.150.250">
    <property type="entry name" value="Flavinator of succinate dehydrogenase"/>
    <property type="match status" value="1"/>
</dbReference>
<name>A0ABR1B7K2_POLSC</name>
<reference evidence="4 5" key="1">
    <citation type="submission" date="2023-09" db="EMBL/GenBank/DDBJ databases">
        <title>Genomes of two closely related lineages of the louse Polyplax serrata with different host specificities.</title>
        <authorList>
            <person name="Martinu J."/>
            <person name="Tarabai H."/>
            <person name="Stefka J."/>
            <person name="Hypsa V."/>
        </authorList>
    </citation>
    <scope>NUCLEOTIDE SEQUENCE [LARGE SCALE GENOMIC DNA]</scope>
    <source>
        <strain evidence="4">98ZLc_SE</strain>
    </source>
</reference>
<keyword evidence="1 3" id="KW-0496">Mitochondrion</keyword>
<dbReference type="Proteomes" id="UP001359485">
    <property type="component" value="Unassembled WGS sequence"/>
</dbReference>
<evidence type="ECO:0000256" key="3">
    <source>
        <dbReference type="HAMAP-Rule" id="MF_03057"/>
    </source>
</evidence>
<evidence type="ECO:0000256" key="1">
    <source>
        <dbReference type="ARBA" id="ARBA00023128"/>
    </source>
</evidence>
<dbReference type="PANTHER" id="PTHR12469:SF2">
    <property type="entry name" value="SUCCINATE DEHYDROGENASE ASSEMBLY FACTOR 2, MITOCHONDRIAL"/>
    <property type="match status" value="1"/>
</dbReference>
<accession>A0ABR1B7K2</accession>
<dbReference type="InterPro" id="IPR005631">
    <property type="entry name" value="SDH"/>
</dbReference>
<comment type="similarity">
    <text evidence="3">Belongs to the SDHAF2 family.</text>
</comment>
<dbReference type="EMBL" id="JAWJWF010000002">
    <property type="protein sequence ID" value="KAK6637608.1"/>
    <property type="molecule type" value="Genomic_DNA"/>
</dbReference>
<protein>
    <recommendedName>
        <fullName evidence="3">Succinate dehydrogenase assembly factor 2, mitochondrial</fullName>
        <shortName evidence="3">SDH assembly factor 2</shortName>
        <shortName evidence="3">SDHAF2</shortName>
    </recommendedName>
</protein>
<sequence length="162" mass="18726">MITVRIINKALNRVTSICAREISLSKHVGCSDPNAIPSNFIPPWEEKQNEPLEKKRARLLYQSRKRGMLENDLLLSTFAAKHLTTMSEEQLTQYDRLINLPSNDWDIYYWATGVKETPEEFNNDVMNLLKEHIKNKERLMRIRQPDLFSSSNASGTNTSKTS</sequence>
<comment type="caution">
    <text evidence="4">The sequence shown here is derived from an EMBL/GenBank/DDBJ whole genome shotgun (WGS) entry which is preliminary data.</text>
</comment>
<evidence type="ECO:0000256" key="2">
    <source>
        <dbReference type="ARBA" id="ARBA00023186"/>
    </source>
</evidence>
<dbReference type="Pfam" id="PF03937">
    <property type="entry name" value="Sdh5"/>
    <property type="match status" value="1"/>
</dbReference>
<keyword evidence="5" id="KW-1185">Reference proteome</keyword>
<comment type="subunit">
    <text evidence="3">Interacts with the flavoprotein subunit within the SDH catalytic dimer.</text>
</comment>
<dbReference type="InterPro" id="IPR028882">
    <property type="entry name" value="SDHAF2"/>
</dbReference>
<dbReference type="HAMAP" id="MF_03057">
    <property type="entry name" value="SDHAF2"/>
    <property type="match status" value="1"/>
</dbReference>
<dbReference type="PANTHER" id="PTHR12469">
    <property type="entry name" value="PROTEIN EMI5 HOMOLOG, MITOCHONDRIAL"/>
    <property type="match status" value="1"/>
</dbReference>